<dbReference type="OrthoDB" id="100018at2157"/>
<protein>
    <submittedName>
        <fullName evidence="2">Uncharacterized protein</fullName>
    </submittedName>
</protein>
<reference evidence="3" key="1">
    <citation type="submission" date="2013-06" db="EMBL/GenBank/DDBJ databases">
        <title>Complete Genome Sequence of Hyperthermophilic Palaeococcus pacificus DY20341T, Isolated from a Deep-Sea Hydrothermal Sediments.</title>
        <authorList>
            <person name="Zeng X."/>
            <person name="Shao Z."/>
        </authorList>
    </citation>
    <scope>NUCLEOTIDE SEQUENCE [LARGE SCALE GENOMIC DNA]</scope>
    <source>
        <strain evidence="3">DY20341</strain>
    </source>
</reference>
<evidence type="ECO:0000313" key="2">
    <source>
        <dbReference type="EMBL" id="AIF69130.1"/>
    </source>
</evidence>
<keyword evidence="1" id="KW-0472">Membrane</keyword>
<feature type="transmembrane region" description="Helical" evidence="1">
    <location>
        <begin position="146"/>
        <end position="163"/>
    </location>
</feature>
<dbReference type="HOGENOM" id="CLU_1357955_0_0_2"/>
<keyword evidence="3" id="KW-1185">Reference proteome</keyword>
<dbReference type="KEGG" id="ppac:PAP_03550"/>
<keyword evidence="1" id="KW-0812">Transmembrane</keyword>
<sequence length="201" mass="23826">MTFVPGSIIIPRKHAKEKPRKIERKKEKRLVYVLIKVKENQFISEKAKEVEAVFRGRTFSRLTNVDEFSLLSHIKNMLSKHWRIYVVELDDGTSRWFYIVPSEERIRFERKDKLIVFLPKNEDALEEIVQRIVNKGVKQKSRVQKILEVFQGVLGIAGGFLVYRYREDILRISNVITMIFALILLIQGLKKGYKEREYEID</sequence>
<dbReference type="eggNOG" id="arCOG10058">
    <property type="taxonomic scope" value="Archaea"/>
</dbReference>
<dbReference type="GeneID" id="24841838"/>
<organism evidence="2 3">
    <name type="scientific">Palaeococcus pacificus DY20341</name>
    <dbReference type="NCBI Taxonomy" id="1343739"/>
    <lineage>
        <taxon>Archaea</taxon>
        <taxon>Methanobacteriati</taxon>
        <taxon>Methanobacteriota</taxon>
        <taxon>Thermococci</taxon>
        <taxon>Thermococcales</taxon>
        <taxon>Thermococcaceae</taxon>
        <taxon>Palaeococcus</taxon>
    </lineage>
</organism>
<evidence type="ECO:0000256" key="1">
    <source>
        <dbReference type="SAM" id="Phobius"/>
    </source>
</evidence>
<dbReference type="RefSeq" id="WP_048164722.1">
    <property type="nucleotide sequence ID" value="NZ_CP006019.1"/>
</dbReference>
<dbReference type="Proteomes" id="UP000027981">
    <property type="component" value="Chromosome"/>
</dbReference>
<dbReference type="EMBL" id="CP006019">
    <property type="protein sequence ID" value="AIF69130.1"/>
    <property type="molecule type" value="Genomic_DNA"/>
</dbReference>
<gene>
    <name evidence="2" type="ORF">PAP_03550</name>
</gene>
<reference evidence="2 3" key="2">
    <citation type="journal article" date="2015" name="Genome Announc.">
        <title>Complete Genome Sequence of Hyperthermophilic Piezophilic Archaeon Palaeococcus pacificus DY20341T, Isolated from Deep-Sea Hydrothermal Sediments.</title>
        <authorList>
            <person name="Zeng X."/>
            <person name="Jebbar M."/>
            <person name="Shao Z."/>
        </authorList>
    </citation>
    <scope>NUCLEOTIDE SEQUENCE [LARGE SCALE GENOMIC DNA]</scope>
    <source>
        <strain evidence="2 3">DY20341</strain>
    </source>
</reference>
<proteinExistence type="predicted"/>
<accession>A0A075LQZ1</accession>
<dbReference type="STRING" id="1343739.PAP_03550"/>
<evidence type="ECO:0000313" key="3">
    <source>
        <dbReference type="Proteomes" id="UP000027981"/>
    </source>
</evidence>
<name>A0A075LQZ1_9EURY</name>
<keyword evidence="1" id="KW-1133">Transmembrane helix</keyword>
<feature type="transmembrane region" description="Helical" evidence="1">
    <location>
        <begin position="169"/>
        <end position="186"/>
    </location>
</feature>
<dbReference type="AlphaFoldDB" id="A0A075LQZ1"/>